<feature type="region of interest" description="Disordered" evidence="2">
    <location>
        <begin position="1"/>
        <end position="24"/>
    </location>
</feature>
<keyword evidence="1" id="KW-0808">Transferase</keyword>
<comment type="caution">
    <text evidence="4">The sequence shown here is derived from an EMBL/GenBank/DDBJ whole genome shotgun (WGS) entry which is preliminary data.</text>
</comment>
<organism evidence="4 5">
    <name type="scientific">Streptomyces zagrosensis</name>
    <dbReference type="NCBI Taxonomy" id="1042984"/>
    <lineage>
        <taxon>Bacteria</taxon>
        <taxon>Bacillati</taxon>
        <taxon>Actinomycetota</taxon>
        <taxon>Actinomycetes</taxon>
        <taxon>Kitasatosporales</taxon>
        <taxon>Streptomycetaceae</taxon>
        <taxon>Streptomyces</taxon>
    </lineage>
</organism>
<dbReference type="Proteomes" id="UP000588098">
    <property type="component" value="Unassembled WGS sequence"/>
</dbReference>
<dbReference type="SUPFAM" id="SSF55874">
    <property type="entry name" value="ATPase domain of HSP90 chaperone/DNA topoisomerase II/histidine kinase"/>
    <property type="match status" value="1"/>
</dbReference>
<dbReference type="PANTHER" id="PTHR35526:SF3">
    <property type="entry name" value="ANTI-SIGMA-F FACTOR RSBW"/>
    <property type="match status" value="1"/>
</dbReference>
<keyword evidence="1" id="KW-0723">Serine/threonine-protein kinase</keyword>
<dbReference type="AlphaFoldDB" id="A0A7W9V1N8"/>
<protein>
    <submittedName>
        <fullName evidence="4">Anti-sigma regulatory factor (Ser/Thr protein kinase)</fullName>
    </submittedName>
</protein>
<gene>
    <name evidence="4" type="ORF">FHS42_005063</name>
</gene>
<evidence type="ECO:0000313" key="4">
    <source>
        <dbReference type="EMBL" id="MBB5937979.1"/>
    </source>
</evidence>
<name>A0A7W9V1N8_9ACTN</name>
<dbReference type="EMBL" id="JACHJL010000014">
    <property type="protein sequence ID" value="MBB5937979.1"/>
    <property type="molecule type" value="Genomic_DNA"/>
</dbReference>
<dbReference type="Gene3D" id="3.30.565.10">
    <property type="entry name" value="Histidine kinase-like ATPase, C-terminal domain"/>
    <property type="match status" value="1"/>
</dbReference>
<dbReference type="PANTHER" id="PTHR35526">
    <property type="entry name" value="ANTI-SIGMA-F FACTOR RSBW-RELATED"/>
    <property type="match status" value="1"/>
</dbReference>
<accession>A0A7W9V1N8</accession>
<evidence type="ECO:0000259" key="3">
    <source>
        <dbReference type="Pfam" id="PF02518"/>
    </source>
</evidence>
<dbReference type="GO" id="GO:0004674">
    <property type="term" value="F:protein serine/threonine kinase activity"/>
    <property type="evidence" value="ECO:0007669"/>
    <property type="project" value="UniProtKB-KW"/>
</dbReference>
<feature type="domain" description="Histidine kinase/HSP90-like ATPase" evidence="3">
    <location>
        <begin position="58"/>
        <end position="121"/>
    </location>
</feature>
<dbReference type="InterPro" id="IPR036890">
    <property type="entry name" value="HATPase_C_sf"/>
</dbReference>
<dbReference type="InterPro" id="IPR003594">
    <property type="entry name" value="HATPase_dom"/>
</dbReference>
<evidence type="ECO:0000313" key="5">
    <source>
        <dbReference type="Proteomes" id="UP000588098"/>
    </source>
</evidence>
<sequence length="172" mass="18798">MSNDVHAPALLEPPEPPDSWSYGIDVPHDPRSPRFARHAVRMLLDEHGLAQLGETAELLTSELVTNAYRYSDGGATVRVTWSDQRLRVSVIDENPELPPPHWARPVSERSVGGRGLGLLDMCADRWDGFAIKEGVFATGGKLIWFELGTAEDKGEDGRKGARRGGDQGQEGA</sequence>
<dbReference type="RefSeq" id="WP_184575397.1">
    <property type="nucleotide sequence ID" value="NZ_JACHJL010000014.1"/>
</dbReference>
<dbReference type="Pfam" id="PF02518">
    <property type="entry name" value="HATPase_c"/>
    <property type="match status" value="1"/>
</dbReference>
<keyword evidence="5" id="KW-1185">Reference proteome</keyword>
<keyword evidence="1" id="KW-0418">Kinase</keyword>
<evidence type="ECO:0000256" key="1">
    <source>
        <dbReference type="ARBA" id="ARBA00022527"/>
    </source>
</evidence>
<evidence type="ECO:0000256" key="2">
    <source>
        <dbReference type="SAM" id="MobiDB-lite"/>
    </source>
</evidence>
<feature type="region of interest" description="Disordered" evidence="2">
    <location>
        <begin position="152"/>
        <end position="172"/>
    </location>
</feature>
<dbReference type="InterPro" id="IPR050267">
    <property type="entry name" value="Anti-sigma-factor_SerPK"/>
</dbReference>
<proteinExistence type="predicted"/>
<dbReference type="CDD" id="cd16936">
    <property type="entry name" value="HATPase_RsbW-like"/>
    <property type="match status" value="1"/>
</dbReference>
<feature type="compositionally biased region" description="Basic and acidic residues" evidence="2">
    <location>
        <begin position="152"/>
        <end position="165"/>
    </location>
</feature>
<reference evidence="4 5" key="1">
    <citation type="submission" date="2020-08" db="EMBL/GenBank/DDBJ databases">
        <title>Genomic Encyclopedia of Type Strains, Phase III (KMG-III): the genomes of soil and plant-associated and newly described type strains.</title>
        <authorList>
            <person name="Whitman W."/>
        </authorList>
    </citation>
    <scope>NUCLEOTIDE SEQUENCE [LARGE SCALE GENOMIC DNA]</scope>
    <source>
        <strain evidence="4 5">CECT 8305</strain>
    </source>
</reference>